<reference evidence="6 7" key="1">
    <citation type="submission" date="2021-12" db="EMBL/GenBank/DDBJ databases">
        <title>Genome sequencing of bacteria with rrn-lacking chromosome and rrn-plasmid.</title>
        <authorList>
            <person name="Anda M."/>
            <person name="Iwasaki W."/>
        </authorList>
    </citation>
    <scope>NUCLEOTIDE SEQUENCE [LARGE SCALE GENOMIC DNA]</scope>
    <source>
        <strain evidence="6 7">NBRC 101262</strain>
    </source>
</reference>
<keyword evidence="7" id="KW-1185">Reference proteome</keyword>
<evidence type="ECO:0000256" key="2">
    <source>
        <dbReference type="ARBA" id="ARBA00022630"/>
    </source>
</evidence>
<name>A0ABM7VCZ6_9BACT</name>
<evidence type="ECO:0000259" key="5">
    <source>
        <dbReference type="SMART" id="SM00903"/>
    </source>
</evidence>
<feature type="domain" description="Flavin reductase like" evidence="5">
    <location>
        <begin position="19"/>
        <end position="175"/>
    </location>
</feature>
<dbReference type="SUPFAM" id="SSF50475">
    <property type="entry name" value="FMN-binding split barrel"/>
    <property type="match status" value="1"/>
</dbReference>
<dbReference type="PANTHER" id="PTHR33798:SF5">
    <property type="entry name" value="FLAVIN REDUCTASE LIKE DOMAIN-CONTAINING PROTEIN"/>
    <property type="match status" value="1"/>
</dbReference>
<dbReference type="RefSeq" id="WP_338397877.1">
    <property type="nucleotide sequence ID" value="NZ_AP025292.1"/>
</dbReference>
<dbReference type="InterPro" id="IPR002563">
    <property type="entry name" value="Flavin_Rdtase-like_dom"/>
</dbReference>
<dbReference type="EMBL" id="AP025292">
    <property type="protein sequence ID" value="BDC98799.1"/>
    <property type="molecule type" value="Genomic_DNA"/>
</dbReference>
<sequence>MIINPKEQSIGDFHRLMLSAVVPRPIAFVSTIDANGHVNLSPFSFFNAFGANPPILAFSPARRVRDNTTKHTLENVLEVPECVIHIVNGAIVEQMSLSSSEYDEQVNEFLKSGLTEKPSTMVKPPIVQEAPVAFECKVQQVVDLGGKKGSGNLVICEVLVAHVREGLLQEDGLIDPLRLDPMARMGGNLYSKVNHDSLFTIQKPGATLGIGVDQLPDSVRLSRILTGNELAILAGVAEIPKMESDTISGYQRKIEKMAQNHTEKELVDVLHSYVKRLLAKNKVQEAWQMLLLFSAQEKDI</sequence>
<protein>
    <submittedName>
        <fullName evidence="6">Flavin reductase</fullName>
    </submittedName>
</protein>
<evidence type="ECO:0000256" key="4">
    <source>
        <dbReference type="ARBA" id="ARBA00038054"/>
    </source>
</evidence>
<dbReference type="Proteomes" id="UP001354989">
    <property type="component" value="Chromosome"/>
</dbReference>
<gene>
    <name evidence="6" type="ORF">PEPS_10800</name>
</gene>
<dbReference type="InterPro" id="IPR012349">
    <property type="entry name" value="Split_barrel_FMN-bd"/>
</dbReference>
<accession>A0ABM7VCZ6</accession>
<evidence type="ECO:0000256" key="1">
    <source>
        <dbReference type="ARBA" id="ARBA00001917"/>
    </source>
</evidence>
<evidence type="ECO:0000313" key="6">
    <source>
        <dbReference type="EMBL" id="BDC98799.1"/>
    </source>
</evidence>
<dbReference type="SMART" id="SM00903">
    <property type="entry name" value="Flavin_Reduct"/>
    <property type="match status" value="1"/>
</dbReference>
<keyword evidence="2" id="KW-0285">Flavoprotein</keyword>
<dbReference type="PANTHER" id="PTHR33798">
    <property type="entry name" value="FLAVOPROTEIN OXYGENASE"/>
    <property type="match status" value="1"/>
</dbReference>
<evidence type="ECO:0000256" key="3">
    <source>
        <dbReference type="ARBA" id="ARBA00022643"/>
    </source>
</evidence>
<organism evidence="6 7">
    <name type="scientific">Persicobacter psychrovividus</name>
    <dbReference type="NCBI Taxonomy" id="387638"/>
    <lineage>
        <taxon>Bacteria</taxon>
        <taxon>Pseudomonadati</taxon>
        <taxon>Bacteroidota</taxon>
        <taxon>Cytophagia</taxon>
        <taxon>Cytophagales</taxon>
        <taxon>Persicobacteraceae</taxon>
        <taxon>Persicobacter</taxon>
    </lineage>
</organism>
<comment type="similarity">
    <text evidence="4">Belongs to the flavoredoxin family.</text>
</comment>
<keyword evidence="3" id="KW-0288">FMN</keyword>
<evidence type="ECO:0000313" key="7">
    <source>
        <dbReference type="Proteomes" id="UP001354989"/>
    </source>
</evidence>
<dbReference type="Gene3D" id="2.30.110.10">
    <property type="entry name" value="Electron Transport, Fmn-binding Protein, Chain A"/>
    <property type="match status" value="1"/>
</dbReference>
<proteinExistence type="inferred from homology"/>
<dbReference type="Pfam" id="PF01613">
    <property type="entry name" value="Flavin_Reduct"/>
    <property type="match status" value="1"/>
</dbReference>
<comment type="cofactor">
    <cofactor evidence="1">
        <name>FMN</name>
        <dbReference type="ChEBI" id="CHEBI:58210"/>
    </cofactor>
</comment>